<feature type="non-terminal residue" evidence="2">
    <location>
        <position position="101"/>
    </location>
</feature>
<name>A0A8T8WL97_ASPJA</name>
<evidence type="ECO:0000256" key="1">
    <source>
        <dbReference type="SAM" id="Phobius"/>
    </source>
</evidence>
<organism evidence="2 3">
    <name type="scientific">Aspergillus japonicus CBS 114.51</name>
    <dbReference type="NCBI Taxonomy" id="1448312"/>
    <lineage>
        <taxon>Eukaryota</taxon>
        <taxon>Fungi</taxon>
        <taxon>Dikarya</taxon>
        <taxon>Ascomycota</taxon>
        <taxon>Pezizomycotina</taxon>
        <taxon>Eurotiomycetes</taxon>
        <taxon>Eurotiomycetidae</taxon>
        <taxon>Eurotiales</taxon>
        <taxon>Aspergillaceae</taxon>
        <taxon>Aspergillus</taxon>
        <taxon>Aspergillus subgen. Circumdati</taxon>
    </lineage>
</organism>
<keyword evidence="3" id="KW-1185">Reference proteome</keyword>
<reference evidence="2 3" key="1">
    <citation type="submission" date="2018-02" db="EMBL/GenBank/DDBJ databases">
        <title>The genomes of Aspergillus section Nigri reveals drivers in fungal speciation.</title>
        <authorList>
            <consortium name="DOE Joint Genome Institute"/>
            <person name="Vesth T.C."/>
            <person name="Nybo J."/>
            <person name="Theobald S."/>
            <person name="Brandl J."/>
            <person name="Frisvad J.C."/>
            <person name="Nielsen K.F."/>
            <person name="Lyhne E.K."/>
            <person name="Kogle M.E."/>
            <person name="Kuo A."/>
            <person name="Riley R."/>
            <person name="Clum A."/>
            <person name="Nolan M."/>
            <person name="Lipzen A."/>
            <person name="Salamov A."/>
            <person name="Henrissat B."/>
            <person name="Wiebenga A."/>
            <person name="De vries R.P."/>
            <person name="Grigoriev I.V."/>
            <person name="Mortensen U.H."/>
            <person name="Andersen M.R."/>
            <person name="Baker S.E."/>
        </authorList>
    </citation>
    <scope>NUCLEOTIDE SEQUENCE [LARGE SCALE GENOMIC DNA]</scope>
    <source>
        <strain evidence="2 3">CBS 114.51</strain>
    </source>
</reference>
<evidence type="ECO:0000313" key="2">
    <source>
        <dbReference type="EMBL" id="RAH76483.1"/>
    </source>
</evidence>
<dbReference type="GeneID" id="37176693"/>
<dbReference type="RefSeq" id="XP_025522377.1">
    <property type="nucleotide sequence ID" value="XM_025673001.1"/>
</dbReference>
<proteinExistence type="predicted"/>
<gene>
    <name evidence="2" type="ORF">BO86DRAFT_393374</name>
</gene>
<evidence type="ECO:0000313" key="3">
    <source>
        <dbReference type="Proteomes" id="UP000249497"/>
    </source>
</evidence>
<keyword evidence="1" id="KW-0472">Membrane</keyword>
<keyword evidence="1" id="KW-1133">Transmembrane helix</keyword>
<dbReference type="Proteomes" id="UP000249497">
    <property type="component" value="Unassembled WGS sequence"/>
</dbReference>
<accession>A0A8T8WL97</accession>
<keyword evidence="1" id="KW-0812">Transmembrane</keyword>
<dbReference type="EMBL" id="KZ824867">
    <property type="protein sequence ID" value="RAH76483.1"/>
    <property type="molecule type" value="Genomic_DNA"/>
</dbReference>
<sequence>MDYPFHSRKMTSGFLQLHVIQPQILRLSLIAALTTGRNKCSRYKSRIVLFDSDHAITDRCLKTPSEASLLTIDSLLNVPTLCCLAIVLISTLDLSWMDLVL</sequence>
<protein>
    <submittedName>
        <fullName evidence="2">Uncharacterized protein</fullName>
    </submittedName>
</protein>
<dbReference type="AlphaFoldDB" id="A0A8T8WL97"/>
<feature type="transmembrane region" description="Helical" evidence="1">
    <location>
        <begin position="75"/>
        <end position="97"/>
    </location>
</feature>